<dbReference type="Proteomes" id="UP000183447">
    <property type="component" value="Unassembled WGS sequence"/>
</dbReference>
<keyword evidence="3" id="KW-1185">Reference proteome</keyword>
<feature type="transmembrane region" description="Helical" evidence="1">
    <location>
        <begin position="21"/>
        <end position="43"/>
    </location>
</feature>
<keyword evidence="1" id="KW-1133">Transmembrane helix</keyword>
<proteinExistence type="predicted"/>
<keyword evidence="1" id="KW-0812">Transmembrane</keyword>
<organism evidence="2 3">
    <name type="scientific">Devosia enhydra</name>
    <dbReference type="NCBI Taxonomy" id="665118"/>
    <lineage>
        <taxon>Bacteria</taxon>
        <taxon>Pseudomonadati</taxon>
        <taxon>Pseudomonadota</taxon>
        <taxon>Alphaproteobacteria</taxon>
        <taxon>Hyphomicrobiales</taxon>
        <taxon>Devosiaceae</taxon>
        <taxon>Devosia</taxon>
    </lineage>
</organism>
<dbReference type="RefSeq" id="WP_177282419.1">
    <property type="nucleotide sequence ID" value="NZ_FPKU01000001.1"/>
</dbReference>
<gene>
    <name evidence="2" type="ORF">SAMN02983003_1489</name>
</gene>
<protein>
    <submittedName>
        <fullName evidence="2">Uncharacterized protein</fullName>
    </submittedName>
</protein>
<evidence type="ECO:0000313" key="3">
    <source>
        <dbReference type="Proteomes" id="UP000183447"/>
    </source>
</evidence>
<dbReference type="STRING" id="665118.SAMN02983003_1489"/>
<evidence type="ECO:0000256" key="1">
    <source>
        <dbReference type="SAM" id="Phobius"/>
    </source>
</evidence>
<dbReference type="EMBL" id="FPKU01000001">
    <property type="protein sequence ID" value="SFZ83155.1"/>
    <property type="molecule type" value="Genomic_DNA"/>
</dbReference>
<evidence type="ECO:0000313" key="2">
    <source>
        <dbReference type="EMBL" id="SFZ83155.1"/>
    </source>
</evidence>
<reference evidence="2 3" key="1">
    <citation type="submission" date="2016-11" db="EMBL/GenBank/DDBJ databases">
        <authorList>
            <person name="Jaros S."/>
            <person name="Januszkiewicz K."/>
            <person name="Wedrychowicz H."/>
        </authorList>
    </citation>
    <scope>NUCLEOTIDE SEQUENCE [LARGE SCALE GENOMIC DNA]</scope>
    <source>
        <strain evidence="2 3">ATCC 23634</strain>
    </source>
</reference>
<accession>A0A1K2HW54</accession>
<name>A0A1K2HW54_9HYPH</name>
<sequence length="56" mass="6419">MTYDPHKSTTEVRQGNKRRMNLRVLVISLIGIIVLFAIIYFVYMAGQPMPEIPAQP</sequence>
<dbReference type="AlphaFoldDB" id="A0A1K2HW54"/>
<keyword evidence="1" id="KW-0472">Membrane</keyword>